<sequence>MKNVICIYRNLKFDGNIYVKINDRLTISNSKITLFKNGKIIGKKNGHVLNS</sequence>
<protein>
    <submittedName>
        <fullName evidence="1">Uncharacterized protein</fullName>
    </submittedName>
</protein>
<name>A0A2G0QAX7_XENHO</name>
<comment type="caution">
    <text evidence="1">The sequence shown here is derived from an EMBL/GenBank/DDBJ whole genome shotgun (WGS) entry which is preliminary data.</text>
</comment>
<dbReference type="Proteomes" id="UP000225433">
    <property type="component" value="Unassembled WGS sequence"/>
</dbReference>
<accession>A0A2G0QAX7</accession>
<organism evidence="1 2">
    <name type="scientific">Xenorhabdus hominickii</name>
    <dbReference type="NCBI Taxonomy" id="351679"/>
    <lineage>
        <taxon>Bacteria</taxon>
        <taxon>Pseudomonadati</taxon>
        <taxon>Pseudomonadota</taxon>
        <taxon>Gammaproteobacteria</taxon>
        <taxon>Enterobacterales</taxon>
        <taxon>Morganellaceae</taxon>
        <taxon>Xenorhabdus</taxon>
    </lineage>
</organism>
<gene>
    <name evidence="1" type="ORF">Xhom_01854</name>
</gene>
<proteinExistence type="predicted"/>
<evidence type="ECO:0000313" key="1">
    <source>
        <dbReference type="EMBL" id="PHM56366.1"/>
    </source>
</evidence>
<dbReference type="EMBL" id="NJAI01000002">
    <property type="protein sequence ID" value="PHM56366.1"/>
    <property type="molecule type" value="Genomic_DNA"/>
</dbReference>
<dbReference type="AlphaFoldDB" id="A0A2G0QAX7"/>
<reference evidence="1 2" key="1">
    <citation type="journal article" date="2017" name="Nat. Microbiol.">
        <title>Natural product diversity associated with the nematode symbionts Photorhabdus and Xenorhabdus.</title>
        <authorList>
            <person name="Tobias N.J."/>
            <person name="Wolff H."/>
            <person name="Djahanschiri B."/>
            <person name="Grundmann F."/>
            <person name="Kronenwerth M."/>
            <person name="Shi Y.M."/>
            <person name="Simonyi S."/>
            <person name="Grun P."/>
            <person name="Shapiro-Ilan D."/>
            <person name="Pidot S.J."/>
            <person name="Stinear T.P."/>
            <person name="Ebersberger I."/>
            <person name="Bode H.B."/>
        </authorList>
    </citation>
    <scope>NUCLEOTIDE SEQUENCE [LARGE SCALE GENOMIC DNA]</scope>
    <source>
        <strain evidence="1 2">DSM 17903</strain>
    </source>
</reference>
<evidence type="ECO:0000313" key="2">
    <source>
        <dbReference type="Proteomes" id="UP000225433"/>
    </source>
</evidence>